<evidence type="ECO:0000256" key="1">
    <source>
        <dbReference type="SAM" id="MobiDB-lite"/>
    </source>
</evidence>
<accession>A0A0C3D717</accession>
<reference evidence="2 3" key="1">
    <citation type="submission" date="2014-04" db="EMBL/GenBank/DDBJ databases">
        <authorList>
            <consortium name="DOE Joint Genome Institute"/>
            <person name="Kuo A."/>
            <person name="Kohler A."/>
            <person name="Nagy L.G."/>
            <person name="Floudas D."/>
            <person name="Copeland A."/>
            <person name="Barry K.W."/>
            <person name="Cichocki N."/>
            <person name="Veneault-Fourrey C."/>
            <person name="LaButti K."/>
            <person name="Lindquist E.A."/>
            <person name="Lipzen A."/>
            <person name="Lundell T."/>
            <person name="Morin E."/>
            <person name="Murat C."/>
            <person name="Sun H."/>
            <person name="Tunlid A."/>
            <person name="Henrissat B."/>
            <person name="Grigoriev I.V."/>
            <person name="Hibbett D.S."/>
            <person name="Martin F."/>
            <person name="Nordberg H.P."/>
            <person name="Cantor M.N."/>
            <person name="Hua S.X."/>
        </authorList>
    </citation>
    <scope>NUCLEOTIDE SEQUENCE [LARGE SCALE GENOMIC DNA]</scope>
    <source>
        <strain evidence="2 3">Foug A</strain>
    </source>
</reference>
<dbReference type="AlphaFoldDB" id="A0A0C3D717"/>
<reference evidence="3" key="2">
    <citation type="submission" date="2015-01" db="EMBL/GenBank/DDBJ databases">
        <title>Evolutionary Origins and Diversification of the Mycorrhizal Mutualists.</title>
        <authorList>
            <consortium name="DOE Joint Genome Institute"/>
            <consortium name="Mycorrhizal Genomics Consortium"/>
            <person name="Kohler A."/>
            <person name="Kuo A."/>
            <person name="Nagy L.G."/>
            <person name="Floudas D."/>
            <person name="Copeland A."/>
            <person name="Barry K.W."/>
            <person name="Cichocki N."/>
            <person name="Veneault-Fourrey C."/>
            <person name="LaButti K."/>
            <person name="Lindquist E.A."/>
            <person name="Lipzen A."/>
            <person name="Lundell T."/>
            <person name="Morin E."/>
            <person name="Murat C."/>
            <person name="Riley R."/>
            <person name="Ohm R."/>
            <person name="Sun H."/>
            <person name="Tunlid A."/>
            <person name="Henrissat B."/>
            <person name="Grigoriev I.V."/>
            <person name="Hibbett D.S."/>
            <person name="Martin F."/>
        </authorList>
    </citation>
    <scope>NUCLEOTIDE SEQUENCE [LARGE SCALE GENOMIC DNA]</scope>
    <source>
        <strain evidence="3">Foug A</strain>
    </source>
</reference>
<proteinExistence type="predicted"/>
<gene>
    <name evidence="2" type="ORF">SCLCIDRAFT_142287</name>
</gene>
<dbReference type="HOGENOM" id="CLU_035160_3_0_1"/>
<feature type="compositionally biased region" description="Polar residues" evidence="1">
    <location>
        <begin position="323"/>
        <end position="339"/>
    </location>
</feature>
<organism evidence="2 3">
    <name type="scientific">Scleroderma citrinum Foug A</name>
    <dbReference type="NCBI Taxonomy" id="1036808"/>
    <lineage>
        <taxon>Eukaryota</taxon>
        <taxon>Fungi</taxon>
        <taxon>Dikarya</taxon>
        <taxon>Basidiomycota</taxon>
        <taxon>Agaricomycotina</taxon>
        <taxon>Agaricomycetes</taxon>
        <taxon>Agaricomycetidae</taxon>
        <taxon>Boletales</taxon>
        <taxon>Sclerodermatineae</taxon>
        <taxon>Sclerodermataceae</taxon>
        <taxon>Scleroderma</taxon>
    </lineage>
</organism>
<protein>
    <submittedName>
        <fullName evidence="2">Uncharacterized protein</fullName>
    </submittedName>
</protein>
<evidence type="ECO:0000313" key="2">
    <source>
        <dbReference type="EMBL" id="KIM51896.1"/>
    </source>
</evidence>
<dbReference type="OrthoDB" id="3253416at2759"/>
<sequence length="351" mass="39933">MALTVSSNVRKIRPHLTEAQKNARREKFIALTNDVQQAHAIYSNKVQAISKKHGQSERWTSCQLYISSIMRSHFYRFCFLLQFITSILELEKGTHWKLSEFIATHRETLLHDFAQLTEAHKSNYVTQLMQECWTSLCMSLGIKGFYVAVCGGVEDLSAPKLFFSPKGEKFVRAVLDIEPRRLALKFESFVVSGLGNSTLHPQPCPLNKLVSECCRAIQKGLEEVLHDNQVTSTVQMNYDNYECKVVEWFGVELIGWPTVLLPIRNPGHIGRHNQVQKLLNALTTKASYWKKLSEEELWRRIVLNGERQARGENVYKPHKKRTLQGTEKSPATVAPNTDASDLDDGDGGNMV</sequence>
<dbReference type="Proteomes" id="UP000053989">
    <property type="component" value="Unassembled WGS sequence"/>
</dbReference>
<evidence type="ECO:0000313" key="3">
    <source>
        <dbReference type="Proteomes" id="UP000053989"/>
    </source>
</evidence>
<name>A0A0C3D717_9AGAM</name>
<keyword evidence="3" id="KW-1185">Reference proteome</keyword>
<dbReference type="STRING" id="1036808.A0A0C3D717"/>
<dbReference type="InParanoid" id="A0A0C3D717"/>
<feature type="region of interest" description="Disordered" evidence="1">
    <location>
        <begin position="312"/>
        <end position="351"/>
    </location>
</feature>
<feature type="compositionally biased region" description="Acidic residues" evidence="1">
    <location>
        <begin position="340"/>
        <end position="351"/>
    </location>
</feature>
<dbReference type="EMBL" id="KN822234">
    <property type="protein sequence ID" value="KIM51896.1"/>
    <property type="molecule type" value="Genomic_DNA"/>
</dbReference>